<comment type="caution">
    <text evidence="1">The sequence shown here is derived from an EMBL/GenBank/DDBJ whole genome shotgun (WGS) entry which is preliminary data.</text>
</comment>
<keyword evidence="2" id="KW-1185">Reference proteome</keyword>
<organism evidence="1 2">
    <name type="scientific">Dryococelus australis</name>
    <dbReference type="NCBI Taxonomy" id="614101"/>
    <lineage>
        <taxon>Eukaryota</taxon>
        <taxon>Metazoa</taxon>
        <taxon>Ecdysozoa</taxon>
        <taxon>Arthropoda</taxon>
        <taxon>Hexapoda</taxon>
        <taxon>Insecta</taxon>
        <taxon>Pterygota</taxon>
        <taxon>Neoptera</taxon>
        <taxon>Polyneoptera</taxon>
        <taxon>Phasmatodea</taxon>
        <taxon>Verophasmatodea</taxon>
        <taxon>Anareolatae</taxon>
        <taxon>Phasmatidae</taxon>
        <taxon>Eurycanthinae</taxon>
        <taxon>Dryococelus</taxon>
    </lineage>
</organism>
<protein>
    <recommendedName>
        <fullName evidence="3">E3 SUMO-protein ligase KIAA1586-like</fullName>
    </recommendedName>
</protein>
<dbReference type="PANTHER" id="PTHR46880:SF8">
    <property type="entry name" value="E3 SUMO-PROTEIN LIGASE KIAA1586"/>
    <property type="match status" value="1"/>
</dbReference>
<dbReference type="PANTHER" id="PTHR46880">
    <property type="entry name" value="RAS-ASSOCIATING DOMAIN-CONTAINING PROTEIN"/>
    <property type="match status" value="1"/>
</dbReference>
<accession>A0ABQ9HFF7</accession>
<gene>
    <name evidence="1" type="ORF">PR048_014809</name>
</gene>
<dbReference type="EMBL" id="JARBHB010000005">
    <property type="protein sequence ID" value="KAJ8882970.1"/>
    <property type="molecule type" value="Genomic_DNA"/>
</dbReference>
<evidence type="ECO:0000313" key="1">
    <source>
        <dbReference type="EMBL" id="KAJ8882970.1"/>
    </source>
</evidence>
<evidence type="ECO:0000313" key="2">
    <source>
        <dbReference type="Proteomes" id="UP001159363"/>
    </source>
</evidence>
<evidence type="ECO:0008006" key="3">
    <source>
        <dbReference type="Google" id="ProtNLM"/>
    </source>
</evidence>
<dbReference type="Proteomes" id="UP001159363">
    <property type="component" value="Chromosome 4"/>
</dbReference>
<sequence length="385" mass="43228">MNASLLASTKAIFKSRYYIAKNDTIYFDHVGLLELQQLNAVDVGVGLYSRYSAVEVIDHESTSLGATSTLIVYLKCEVRKELPPSCLFLELIELPDQQSETVFEHLLTCLNKHGFHDDYLKENLVTFASDGASVMLGMNSGVSKKLVTKYANIVLWHCINHRLELALSDAVGEVSGVNNFQIFMDKLYILYNNSPKNQRQLVVCAAKLDQQVKKIGKGSVVTVIWHSFASLYNHFSTSKMTKIDARLSEQFTATIILSIFNGLTIMYNILAEIALLSESLQNRNMTVAYADKLIRRCIIFVLDWKKHQDINPQQLLTSVTNNLKRQLFTTISSNEPKSTSGSVHTISKQEEYDTLLTELKVTSGPRRNLPASEKLKLSVCADDSD</sequence>
<name>A0ABQ9HFF7_9NEOP</name>
<reference evidence="1 2" key="1">
    <citation type="submission" date="2023-02" db="EMBL/GenBank/DDBJ databases">
        <title>LHISI_Scaffold_Assembly.</title>
        <authorList>
            <person name="Stuart O.P."/>
            <person name="Cleave R."/>
            <person name="Magrath M.J.L."/>
            <person name="Mikheyev A.S."/>
        </authorList>
    </citation>
    <scope>NUCLEOTIDE SEQUENCE [LARGE SCALE GENOMIC DNA]</scope>
    <source>
        <strain evidence="1">Daus_M_001</strain>
        <tissue evidence="1">Leg muscle</tissue>
    </source>
</reference>
<proteinExistence type="predicted"/>